<reference evidence="2" key="1">
    <citation type="submission" date="2022-01" db="EMBL/GenBank/DDBJ databases">
        <authorList>
            <person name="King R."/>
        </authorList>
    </citation>
    <scope>NUCLEOTIDE SEQUENCE</scope>
</reference>
<evidence type="ECO:0000313" key="2">
    <source>
        <dbReference type="EMBL" id="CAG9854353.1"/>
    </source>
</evidence>
<dbReference type="EMBL" id="OU900094">
    <property type="protein sequence ID" value="CAG9854353.1"/>
    <property type="molecule type" value="Genomic_DNA"/>
</dbReference>
<dbReference type="AlphaFoldDB" id="A0A9N9XM48"/>
<gene>
    <name evidence="2" type="ORF">PHYEVI_LOCUS816</name>
</gene>
<evidence type="ECO:0000313" key="3">
    <source>
        <dbReference type="Proteomes" id="UP001153712"/>
    </source>
</evidence>
<proteinExistence type="predicted"/>
<sequence length="133" mass="14717">MNFFIWFFIVAILPSAYSRTQHHKEINKSGKEENETLSIGTKEDKSLVSGAKVEETVSLPLKAIGKKEFKVAGKGTVRIDSNSLDLEMLGTRLKIAGVGKLSYDGKFRFNLPDQIKNVNINVDKLLPSIVGAH</sequence>
<feature type="signal peptide" evidence="1">
    <location>
        <begin position="1"/>
        <end position="18"/>
    </location>
</feature>
<keyword evidence="3" id="KW-1185">Reference proteome</keyword>
<organism evidence="2 3">
    <name type="scientific">Phyllotreta striolata</name>
    <name type="common">Striped flea beetle</name>
    <name type="synonym">Crioceris striolata</name>
    <dbReference type="NCBI Taxonomy" id="444603"/>
    <lineage>
        <taxon>Eukaryota</taxon>
        <taxon>Metazoa</taxon>
        <taxon>Ecdysozoa</taxon>
        <taxon>Arthropoda</taxon>
        <taxon>Hexapoda</taxon>
        <taxon>Insecta</taxon>
        <taxon>Pterygota</taxon>
        <taxon>Neoptera</taxon>
        <taxon>Endopterygota</taxon>
        <taxon>Coleoptera</taxon>
        <taxon>Polyphaga</taxon>
        <taxon>Cucujiformia</taxon>
        <taxon>Chrysomeloidea</taxon>
        <taxon>Chrysomelidae</taxon>
        <taxon>Galerucinae</taxon>
        <taxon>Alticini</taxon>
        <taxon>Phyllotreta</taxon>
    </lineage>
</organism>
<name>A0A9N9XM48_PHYSR</name>
<accession>A0A9N9XM48</accession>
<protein>
    <submittedName>
        <fullName evidence="2">Uncharacterized protein</fullName>
    </submittedName>
</protein>
<dbReference type="Proteomes" id="UP001153712">
    <property type="component" value="Chromosome 1"/>
</dbReference>
<feature type="chain" id="PRO_5040353087" evidence="1">
    <location>
        <begin position="19"/>
        <end position="133"/>
    </location>
</feature>
<evidence type="ECO:0000256" key="1">
    <source>
        <dbReference type="SAM" id="SignalP"/>
    </source>
</evidence>
<keyword evidence="1" id="KW-0732">Signal</keyword>